<dbReference type="AlphaFoldDB" id="A0AAD8EM15"/>
<evidence type="ECO:0000313" key="2">
    <source>
        <dbReference type="Proteomes" id="UP001233999"/>
    </source>
</evidence>
<feature type="non-terminal residue" evidence="1">
    <location>
        <position position="226"/>
    </location>
</feature>
<gene>
    <name evidence="1" type="ORF">L9F63_013474</name>
</gene>
<name>A0AAD8EM15_DIPPU</name>
<accession>A0AAD8EM15</accession>
<dbReference type="EMBL" id="JASPKZ010002683">
    <property type="protein sequence ID" value="KAJ9595213.1"/>
    <property type="molecule type" value="Genomic_DNA"/>
</dbReference>
<proteinExistence type="predicted"/>
<keyword evidence="2" id="KW-1185">Reference proteome</keyword>
<organism evidence="1 2">
    <name type="scientific">Diploptera punctata</name>
    <name type="common">Pacific beetle cockroach</name>
    <dbReference type="NCBI Taxonomy" id="6984"/>
    <lineage>
        <taxon>Eukaryota</taxon>
        <taxon>Metazoa</taxon>
        <taxon>Ecdysozoa</taxon>
        <taxon>Arthropoda</taxon>
        <taxon>Hexapoda</taxon>
        <taxon>Insecta</taxon>
        <taxon>Pterygota</taxon>
        <taxon>Neoptera</taxon>
        <taxon>Polyneoptera</taxon>
        <taxon>Dictyoptera</taxon>
        <taxon>Blattodea</taxon>
        <taxon>Blaberoidea</taxon>
        <taxon>Blaberidae</taxon>
        <taxon>Diplopterinae</taxon>
        <taxon>Diploptera</taxon>
    </lineage>
</organism>
<reference evidence="1" key="1">
    <citation type="journal article" date="2023" name="IScience">
        <title>Live-bearing cockroach genome reveals convergent evolutionary mechanisms linked to viviparity in insects and beyond.</title>
        <authorList>
            <person name="Fouks B."/>
            <person name="Harrison M.C."/>
            <person name="Mikhailova A.A."/>
            <person name="Marchal E."/>
            <person name="English S."/>
            <person name="Carruthers M."/>
            <person name="Jennings E.C."/>
            <person name="Chiamaka E.L."/>
            <person name="Frigard R.A."/>
            <person name="Pippel M."/>
            <person name="Attardo G.M."/>
            <person name="Benoit J.B."/>
            <person name="Bornberg-Bauer E."/>
            <person name="Tobe S.S."/>
        </authorList>
    </citation>
    <scope>NUCLEOTIDE SEQUENCE</scope>
    <source>
        <strain evidence="1">Stay&amp;Tobe</strain>
    </source>
</reference>
<evidence type="ECO:0000313" key="1">
    <source>
        <dbReference type="EMBL" id="KAJ9595213.1"/>
    </source>
</evidence>
<reference evidence="1" key="2">
    <citation type="submission" date="2023-05" db="EMBL/GenBank/DDBJ databases">
        <authorList>
            <person name="Fouks B."/>
        </authorList>
    </citation>
    <scope>NUCLEOTIDE SEQUENCE</scope>
    <source>
        <strain evidence="1">Stay&amp;Tobe</strain>
        <tissue evidence="1">Testes</tissue>
    </source>
</reference>
<dbReference type="Gene3D" id="3.30.200.20">
    <property type="entry name" value="Phosphorylase Kinase, domain 1"/>
    <property type="match status" value="1"/>
</dbReference>
<comment type="caution">
    <text evidence="1">The sequence shown here is derived from an EMBL/GenBank/DDBJ whole genome shotgun (WGS) entry which is preliminary data.</text>
</comment>
<dbReference type="Proteomes" id="UP001233999">
    <property type="component" value="Unassembled WGS sequence"/>
</dbReference>
<feature type="non-terminal residue" evidence="1">
    <location>
        <position position="1"/>
    </location>
</feature>
<protein>
    <submittedName>
        <fullName evidence="1">Uncharacterized protein</fullName>
    </submittedName>
</protein>
<sequence length="226" mass="24521">NQRLDLAGCGVIHQDCHKHWQRAFVMDPHNLRSEGCRPGLCGQEAACHPLPYNNYTCVCPHDGSEPTKDLKCPNRITVAATPKPIHIGIIIPSKNSTSRNATSIQQATRAVQEDKIPTLNGLVMGIVGIVLVALEMSKCVARNGKSRKSSCSPSPVSLSKGLLVANRYTPNPQYSACSAPDAVLVPQLHRDTLCFLQEIGEGCFGKVYKGKLKTTPSGVRNYEAVY</sequence>